<dbReference type="EMBL" id="RBNJ01001705">
    <property type="protein sequence ID" value="RUS32864.1"/>
    <property type="molecule type" value="Genomic_DNA"/>
</dbReference>
<protein>
    <submittedName>
        <fullName evidence="2">Uncharacterized protein</fullName>
    </submittedName>
</protein>
<organism evidence="2 3">
    <name type="scientific">Jimgerdemannia flammicorona</name>
    <dbReference type="NCBI Taxonomy" id="994334"/>
    <lineage>
        <taxon>Eukaryota</taxon>
        <taxon>Fungi</taxon>
        <taxon>Fungi incertae sedis</taxon>
        <taxon>Mucoromycota</taxon>
        <taxon>Mucoromycotina</taxon>
        <taxon>Endogonomycetes</taxon>
        <taxon>Endogonales</taxon>
        <taxon>Endogonaceae</taxon>
        <taxon>Jimgerdemannia</taxon>
    </lineage>
</organism>
<evidence type="ECO:0000256" key="1">
    <source>
        <dbReference type="SAM" id="MobiDB-lite"/>
    </source>
</evidence>
<accession>A0A433QSV0</accession>
<reference evidence="2 3" key="1">
    <citation type="journal article" date="2018" name="New Phytol.">
        <title>Phylogenomics of Endogonaceae and evolution of mycorrhizas within Mucoromycota.</title>
        <authorList>
            <person name="Chang Y."/>
            <person name="Desiro A."/>
            <person name="Na H."/>
            <person name="Sandor L."/>
            <person name="Lipzen A."/>
            <person name="Clum A."/>
            <person name="Barry K."/>
            <person name="Grigoriev I.V."/>
            <person name="Martin F.M."/>
            <person name="Stajich J.E."/>
            <person name="Smith M.E."/>
            <person name="Bonito G."/>
            <person name="Spatafora J.W."/>
        </authorList>
    </citation>
    <scope>NUCLEOTIDE SEQUENCE [LARGE SCALE GENOMIC DNA]</scope>
    <source>
        <strain evidence="2 3">AD002</strain>
    </source>
</reference>
<dbReference type="AlphaFoldDB" id="A0A433QSV0"/>
<evidence type="ECO:0000313" key="2">
    <source>
        <dbReference type="EMBL" id="RUS32864.1"/>
    </source>
</evidence>
<evidence type="ECO:0000313" key="3">
    <source>
        <dbReference type="Proteomes" id="UP000274822"/>
    </source>
</evidence>
<comment type="caution">
    <text evidence="2">The sequence shown here is derived from an EMBL/GenBank/DDBJ whole genome shotgun (WGS) entry which is preliminary data.</text>
</comment>
<feature type="region of interest" description="Disordered" evidence="1">
    <location>
        <begin position="1"/>
        <end position="21"/>
    </location>
</feature>
<gene>
    <name evidence="2" type="ORF">BC938DRAFT_474013</name>
</gene>
<proteinExistence type="predicted"/>
<dbReference type="Proteomes" id="UP000274822">
    <property type="component" value="Unassembled WGS sequence"/>
</dbReference>
<name>A0A433QSV0_9FUNG</name>
<sequence>MNPSTTLRSSASDHLPPRPTPTLLTRSGKHSFPMLANQEYAVFQPRKDDILIDVDVLELFRCAERILKKQPGLAKIILRSYYTLLDHVHFSKKANENLVFFRQPTGRYFVVHPASFVATISAPLITVTSLGPALLFIRPHERFQQPPNRLSELDVRPIRPNNCSEECST</sequence>
<keyword evidence="3" id="KW-1185">Reference proteome</keyword>
<feature type="compositionally biased region" description="Polar residues" evidence="1">
    <location>
        <begin position="1"/>
        <end position="12"/>
    </location>
</feature>